<keyword evidence="2" id="KW-0472">Membrane</keyword>
<organism evidence="4 5">
    <name type="scientific">Polarella glacialis</name>
    <name type="common">Dinoflagellate</name>
    <dbReference type="NCBI Taxonomy" id="89957"/>
    <lineage>
        <taxon>Eukaryota</taxon>
        <taxon>Sar</taxon>
        <taxon>Alveolata</taxon>
        <taxon>Dinophyceae</taxon>
        <taxon>Suessiales</taxon>
        <taxon>Suessiaceae</taxon>
        <taxon>Polarella</taxon>
    </lineage>
</organism>
<keyword evidence="3" id="KW-0732">Signal</keyword>
<protein>
    <submittedName>
        <fullName evidence="4">Uncharacterized protein</fullName>
    </submittedName>
</protein>
<evidence type="ECO:0000256" key="1">
    <source>
        <dbReference type="SAM" id="MobiDB-lite"/>
    </source>
</evidence>
<feature type="compositionally biased region" description="Basic residues" evidence="1">
    <location>
        <begin position="56"/>
        <end position="71"/>
    </location>
</feature>
<accession>A0A813FHG7</accession>
<dbReference type="Proteomes" id="UP000654075">
    <property type="component" value="Unassembled WGS sequence"/>
</dbReference>
<feature type="chain" id="PRO_5032280462" evidence="3">
    <location>
        <begin position="18"/>
        <end position="264"/>
    </location>
</feature>
<comment type="caution">
    <text evidence="4">The sequence shown here is derived from an EMBL/GenBank/DDBJ whole genome shotgun (WGS) entry which is preliminary data.</text>
</comment>
<dbReference type="AlphaFoldDB" id="A0A813FHG7"/>
<keyword evidence="5" id="KW-1185">Reference proteome</keyword>
<evidence type="ECO:0000256" key="3">
    <source>
        <dbReference type="SAM" id="SignalP"/>
    </source>
</evidence>
<evidence type="ECO:0000313" key="4">
    <source>
        <dbReference type="EMBL" id="CAE8609981.1"/>
    </source>
</evidence>
<dbReference type="EMBL" id="CAJNNV010024480">
    <property type="protein sequence ID" value="CAE8609981.1"/>
    <property type="molecule type" value="Genomic_DNA"/>
</dbReference>
<keyword evidence="2" id="KW-0812">Transmembrane</keyword>
<proteinExistence type="predicted"/>
<evidence type="ECO:0000256" key="2">
    <source>
        <dbReference type="SAM" id="Phobius"/>
    </source>
</evidence>
<feature type="transmembrane region" description="Helical" evidence="2">
    <location>
        <begin position="208"/>
        <end position="227"/>
    </location>
</feature>
<sequence length="264" mass="28493">MALRLLSLHLNLHLTTAITRTTTKTTTKTTTTTTKTTTTTIATTRIMTQGACSCPHRSKSRCLSSCRRKQRHDSPGAPPRPSSTNGPSTHPYRGRVAWTIAGTCWPSVVWVVFQLDYHQAVPLLTRFHLAGPPRASTFEQPLSEMFQTQQQKNTTTRIRRTTTTTSTATITTATTTTTATATTTTHSNPCNGGCLSGQSRAVQQPGSYVVVAVVVVVVVIVVVVVVVVVFVLVFVFVVGVVAVVGVVVVFAGESQSQTDLCLYW</sequence>
<feature type="transmembrane region" description="Helical" evidence="2">
    <location>
        <begin position="233"/>
        <end position="252"/>
    </location>
</feature>
<gene>
    <name evidence="4" type="ORF">PGLA1383_LOCUS27808</name>
</gene>
<evidence type="ECO:0000313" key="5">
    <source>
        <dbReference type="Proteomes" id="UP000654075"/>
    </source>
</evidence>
<name>A0A813FHG7_POLGL</name>
<feature type="signal peptide" evidence="3">
    <location>
        <begin position="1"/>
        <end position="17"/>
    </location>
</feature>
<keyword evidence="2" id="KW-1133">Transmembrane helix</keyword>
<feature type="region of interest" description="Disordered" evidence="1">
    <location>
        <begin position="56"/>
        <end position="90"/>
    </location>
</feature>
<reference evidence="4" key="1">
    <citation type="submission" date="2021-02" db="EMBL/GenBank/DDBJ databases">
        <authorList>
            <person name="Dougan E. K."/>
            <person name="Rhodes N."/>
            <person name="Thang M."/>
            <person name="Chan C."/>
        </authorList>
    </citation>
    <scope>NUCLEOTIDE SEQUENCE</scope>
</reference>